<proteinExistence type="predicted"/>
<dbReference type="Proteomes" id="UP000587586">
    <property type="component" value="Unassembled WGS sequence"/>
</dbReference>
<dbReference type="RefSeq" id="WP_183361580.1">
    <property type="nucleotide sequence ID" value="NZ_BLXZ01000005.1"/>
</dbReference>
<sequence>MRTMAMGEFYVWYCEWCDSRNLTPWTSTVGGTVYCGCCKKEFPVNGHQCSERIPQLRQAFF</sequence>
<accession>A0A6V8N8X3</accession>
<comment type="caution">
    <text evidence="1">The sequence shown here is derived from an EMBL/GenBank/DDBJ whole genome shotgun (WGS) entry which is preliminary data.</text>
</comment>
<gene>
    <name evidence="1" type="ORF">GMLC_26050</name>
</gene>
<organism evidence="1 2">
    <name type="scientific">Geomonas limicola</name>
    <dbReference type="NCBI Taxonomy" id="2740186"/>
    <lineage>
        <taxon>Bacteria</taxon>
        <taxon>Pseudomonadati</taxon>
        <taxon>Thermodesulfobacteriota</taxon>
        <taxon>Desulfuromonadia</taxon>
        <taxon>Geobacterales</taxon>
        <taxon>Geobacteraceae</taxon>
        <taxon>Geomonas</taxon>
    </lineage>
</organism>
<reference evidence="2" key="1">
    <citation type="submission" date="2020-06" db="EMBL/GenBank/DDBJ databases">
        <title>Draft genomic sequecing of Geomonas sp. Red745.</title>
        <authorList>
            <person name="Itoh H."/>
            <person name="Xu Z.X."/>
            <person name="Ushijima N."/>
            <person name="Masuda Y."/>
            <person name="Shiratori Y."/>
            <person name="Senoo K."/>
        </authorList>
    </citation>
    <scope>NUCLEOTIDE SEQUENCE [LARGE SCALE GENOMIC DNA]</scope>
    <source>
        <strain evidence="2">Red745</strain>
    </source>
</reference>
<dbReference type="EMBL" id="BLXZ01000005">
    <property type="protein sequence ID" value="GFO69026.1"/>
    <property type="molecule type" value="Genomic_DNA"/>
</dbReference>
<evidence type="ECO:0008006" key="3">
    <source>
        <dbReference type="Google" id="ProtNLM"/>
    </source>
</evidence>
<evidence type="ECO:0000313" key="2">
    <source>
        <dbReference type="Proteomes" id="UP000587586"/>
    </source>
</evidence>
<dbReference type="AlphaFoldDB" id="A0A6V8N8X3"/>
<name>A0A6V8N8X3_9BACT</name>
<keyword evidence="2" id="KW-1185">Reference proteome</keyword>
<evidence type="ECO:0000313" key="1">
    <source>
        <dbReference type="EMBL" id="GFO69026.1"/>
    </source>
</evidence>
<protein>
    <recommendedName>
        <fullName evidence="3">GATA-type domain-containing protein</fullName>
    </recommendedName>
</protein>